<evidence type="ECO:0000256" key="1">
    <source>
        <dbReference type="ARBA" id="ARBA00004141"/>
    </source>
</evidence>
<dbReference type="Pfam" id="PF00324">
    <property type="entry name" value="AA_permease"/>
    <property type="match status" value="1"/>
</dbReference>
<feature type="transmembrane region" description="Helical" evidence="5">
    <location>
        <begin position="136"/>
        <end position="156"/>
    </location>
</feature>
<comment type="subcellular location">
    <subcellularLocation>
        <location evidence="1">Membrane</location>
        <topology evidence="1">Multi-pass membrane protein</topology>
    </subcellularLocation>
</comment>
<dbReference type="RefSeq" id="WP_380740011.1">
    <property type="nucleotide sequence ID" value="NZ_JBHTJP010000035.1"/>
</dbReference>
<feature type="transmembrane region" description="Helical" evidence="5">
    <location>
        <begin position="163"/>
        <end position="181"/>
    </location>
</feature>
<feature type="transmembrane region" description="Helical" evidence="5">
    <location>
        <begin position="20"/>
        <end position="44"/>
    </location>
</feature>
<dbReference type="Pfam" id="PF03522">
    <property type="entry name" value="SLC12"/>
    <property type="match status" value="2"/>
</dbReference>
<evidence type="ECO:0000256" key="2">
    <source>
        <dbReference type="ARBA" id="ARBA00022692"/>
    </source>
</evidence>
<feature type="domain" description="Amino acid permease/ SLC12A" evidence="6">
    <location>
        <begin position="29"/>
        <end position="424"/>
    </location>
</feature>
<feature type="transmembrane region" description="Helical" evidence="5">
    <location>
        <begin position="201"/>
        <end position="224"/>
    </location>
</feature>
<dbReference type="InterPro" id="IPR004841">
    <property type="entry name" value="AA-permease/SLC12A_dom"/>
</dbReference>
<protein>
    <submittedName>
        <fullName evidence="8">Na-K-Cl cotransporter</fullName>
    </submittedName>
</protein>
<feature type="domain" description="SLC12A transporter C-terminal" evidence="7">
    <location>
        <begin position="602"/>
        <end position="666"/>
    </location>
</feature>
<evidence type="ECO:0000256" key="5">
    <source>
        <dbReference type="SAM" id="Phobius"/>
    </source>
</evidence>
<feature type="transmembrane region" description="Helical" evidence="5">
    <location>
        <begin position="102"/>
        <end position="124"/>
    </location>
</feature>
<keyword evidence="9" id="KW-1185">Reference proteome</keyword>
<dbReference type="PANTHER" id="PTHR11827">
    <property type="entry name" value="SOLUTE CARRIER FAMILY 12, CATION COTRANSPORTERS"/>
    <property type="match status" value="1"/>
</dbReference>
<dbReference type="EMBL" id="JBHTJP010000035">
    <property type="protein sequence ID" value="MFD0977598.1"/>
    <property type="molecule type" value="Genomic_DNA"/>
</dbReference>
<dbReference type="PANTHER" id="PTHR11827:SF72">
    <property type="entry name" value="GH08340P"/>
    <property type="match status" value="1"/>
</dbReference>
<keyword evidence="3 5" id="KW-1133">Transmembrane helix</keyword>
<evidence type="ECO:0000313" key="9">
    <source>
        <dbReference type="Proteomes" id="UP001597100"/>
    </source>
</evidence>
<proteinExistence type="predicted"/>
<evidence type="ECO:0000256" key="3">
    <source>
        <dbReference type="ARBA" id="ARBA00022989"/>
    </source>
</evidence>
<dbReference type="Proteomes" id="UP001597100">
    <property type="component" value="Unassembled WGS sequence"/>
</dbReference>
<feature type="domain" description="SLC12A transporter C-terminal" evidence="7">
    <location>
        <begin position="479"/>
        <end position="595"/>
    </location>
</feature>
<dbReference type="InterPro" id="IPR004842">
    <property type="entry name" value="SLC12A_fam"/>
</dbReference>
<keyword evidence="4 5" id="KW-0472">Membrane</keyword>
<feature type="transmembrane region" description="Helical" evidence="5">
    <location>
        <begin position="236"/>
        <end position="255"/>
    </location>
</feature>
<comment type="caution">
    <text evidence="8">The sequence shown here is derived from an EMBL/GenBank/DDBJ whole genome shotgun (WGS) entry which is preliminary data.</text>
</comment>
<name>A0ABW3IJW9_9FLAO</name>
<gene>
    <name evidence="8" type="ORF">ACFQ1G_12410</name>
</gene>
<reference evidence="9" key="1">
    <citation type="journal article" date="2019" name="Int. J. Syst. Evol. Microbiol.">
        <title>The Global Catalogue of Microorganisms (GCM) 10K type strain sequencing project: providing services to taxonomists for standard genome sequencing and annotation.</title>
        <authorList>
            <consortium name="The Broad Institute Genomics Platform"/>
            <consortium name="The Broad Institute Genome Sequencing Center for Infectious Disease"/>
            <person name="Wu L."/>
            <person name="Ma J."/>
        </authorList>
    </citation>
    <scope>NUCLEOTIDE SEQUENCE [LARGE SCALE GENOMIC DNA]</scope>
    <source>
        <strain evidence="9">CCUG 60898</strain>
    </source>
</reference>
<dbReference type="Gene3D" id="1.20.1740.10">
    <property type="entry name" value="Amino acid/polyamine transporter I"/>
    <property type="match status" value="1"/>
</dbReference>
<evidence type="ECO:0000259" key="7">
    <source>
        <dbReference type="Pfam" id="PF03522"/>
    </source>
</evidence>
<feature type="transmembrane region" description="Helical" evidence="5">
    <location>
        <begin position="395"/>
        <end position="427"/>
    </location>
</feature>
<accession>A0ABW3IJW9</accession>
<evidence type="ECO:0000313" key="8">
    <source>
        <dbReference type="EMBL" id="MFD0977598.1"/>
    </source>
</evidence>
<dbReference type="InterPro" id="IPR018491">
    <property type="entry name" value="SLC12_C"/>
</dbReference>
<evidence type="ECO:0000259" key="6">
    <source>
        <dbReference type="Pfam" id="PF00324"/>
    </source>
</evidence>
<evidence type="ECO:0000256" key="4">
    <source>
        <dbReference type="ARBA" id="ARBA00023136"/>
    </source>
</evidence>
<sequence length="745" mass="81560">MNNPFKKLLPAQSSVIEKNVTGLGTFGGVFTPSILTILGVIMYLRFGWVVGNVGLLGTFLIVTLSVSITFLTALSISSIATDKRVRTGGAYYMISRSLGIEAGGAIGIPLYLAQALSIALYTVGFAESVVNVFPNLNFKLVGLLTTLGITILALISAKTAIRAQYFIMVGIGLSLLSLLFGRPLEETDIEMWGTVDSNSEGFWVVFAVFFPAVTGIMAGVNMSGDLKDPAKSIPKGTLAAVGVGYLIYMTLPVILATRADASTLIEDPMIMRKIAYWGDAIIIGVWGATLSSALGSILGAPRVLQALARDRVLPQKLDWLGRGSGQEDAPRNGTIFTLGLALVAVYFGNLNIIAPILTMFFLTTYGVLNASAGIESLLKSPSFRPEFKVHWIFSILGTLGCMAVMFLINATATAVAFVFVGVIFFWLQNRELKTTWGGVRRGLWLAVIRKGLLNLGQEKEIKNWRPNPIVLSGAPTRRWHLIDLASAITHNRGILTVATVLQGKDVTGTQRKRMEYNIHEFLLKRGMQGLVRVISSKDPFSGSEELVKSYGLGPLVPNTVILGDSEEDSVREKYCGMITKFHSMERNVIIVRANNNPVFGNRKKIDVWWGGLKGNGGLMMIISYLLKNSRTWHDTEITIKMVVGNEKAAGETRKNMEGILKNLRTGAELEVIVSNGRSFDEILHRSSQKADLILLGMAMPNDNFRTYYENLQQRIHNLPTTLLVLAAEEISFSEVLMQQETFMSD</sequence>
<organism evidence="8 9">
    <name type="scientific">Salinimicrobium gaetbulicola</name>
    <dbReference type="NCBI Taxonomy" id="999702"/>
    <lineage>
        <taxon>Bacteria</taxon>
        <taxon>Pseudomonadati</taxon>
        <taxon>Bacteroidota</taxon>
        <taxon>Flavobacteriia</taxon>
        <taxon>Flavobacteriales</taxon>
        <taxon>Flavobacteriaceae</taxon>
        <taxon>Salinimicrobium</taxon>
    </lineage>
</organism>
<feature type="transmembrane region" description="Helical" evidence="5">
    <location>
        <begin position="275"/>
        <end position="300"/>
    </location>
</feature>
<feature type="transmembrane region" description="Helical" evidence="5">
    <location>
        <begin position="56"/>
        <end position="81"/>
    </location>
</feature>
<keyword evidence="2 5" id="KW-0812">Transmembrane</keyword>